<sequence>MIRAIFHQVLKEGSTASPTKPKGRPRNDAYTTSSTSCTADSTSHEVTSMNDLINVESCGSMLGDTKLSSGLSPDDFSPESVLPLKSRT</sequence>
<feature type="region of interest" description="Disordered" evidence="1">
    <location>
        <begin position="63"/>
        <end position="88"/>
    </location>
</feature>
<reference evidence="2" key="2">
    <citation type="submission" date="2020-11" db="EMBL/GenBank/DDBJ databases">
        <authorList>
            <person name="McCartney M.A."/>
            <person name="Auch B."/>
            <person name="Kono T."/>
            <person name="Mallez S."/>
            <person name="Becker A."/>
            <person name="Gohl D.M."/>
            <person name="Silverstein K.A.T."/>
            <person name="Koren S."/>
            <person name="Bechman K.B."/>
            <person name="Herman A."/>
            <person name="Abrahante J.E."/>
            <person name="Garbe J."/>
        </authorList>
    </citation>
    <scope>NUCLEOTIDE SEQUENCE</scope>
    <source>
        <strain evidence="2">Duluth1</strain>
        <tissue evidence="2">Whole animal</tissue>
    </source>
</reference>
<accession>A0A9D4HHE2</accession>
<dbReference type="Proteomes" id="UP000828390">
    <property type="component" value="Unassembled WGS sequence"/>
</dbReference>
<proteinExistence type="predicted"/>
<organism evidence="2 3">
    <name type="scientific">Dreissena polymorpha</name>
    <name type="common">Zebra mussel</name>
    <name type="synonym">Mytilus polymorpha</name>
    <dbReference type="NCBI Taxonomy" id="45954"/>
    <lineage>
        <taxon>Eukaryota</taxon>
        <taxon>Metazoa</taxon>
        <taxon>Spiralia</taxon>
        <taxon>Lophotrochozoa</taxon>
        <taxon>Mollusca</taxon>
        <taxon>Bivalvia</taxon>
        <taxon>Autobranchia</taxon>
        <taxon>Heteroconchia</taxon>
        <taxon>Euheterodonta</taxon>
        <taxon>Imparidentia</taxon>
        <taxon>Neoheterodontei</taxon>
        <taxon>Myida</taxon>
        <taxon>Dreissenoidea</taxon>
        <taxon>Dreissenidae</taxon>
        <taxon>Dreissena</taxon>
    </lineage>
</organism>
<dbReference type="EMBL" id="JAIWYP010000013">
    <property type="protein sequence ID" value="KAH3716871.1"/>
    <property type="molecule type" value="Genomic_DNA"/>
</dbReference>
<dbReference type="AlphaFoldDB" id="A0A9D4HHE2"/>
<evidence type="ECO:0000313" key="3">
    <source>
        <dbReference type="Proteomes" id="UP000828390"/>
    </source>
</evidence>
<gene>
    <name evidence="2" type="ORF">DPMN_059602</name>
</gene>
<feature type="compositionally biased region" description="Low complexity" evidence="1">
    <location>
        <begin position="31"/>
        <end position="41"/>
    </location>
</feature>
<evidence type="ECO:0000256" key="1">
    <source>
        <dbReference type="SAM" id="MobiDB-lite"/>
    </source>
</evidence>
<reference evidence="2" key="1">
    <citation type="journal article" date="2019" name="bioRxiv">
        <title>The Genome of the Zebra Mussel, Dreissena polymorpha: A Resource for Invasive Species Research.</title>
        <authorList>
            <person name="McCartney M.A."/>
            <person name="Auch B."/>
            <person name="Kono T."/>
            <person name="Mallez S."/>
            <person name="Zhang Y."/>
            <person name="Obille A."/>
            <person name="Becker A."/>
            <person name="Abrahante J.E."/>
            <person name="Garbe J."/>
            <person name="Badalamenti J.P."/>
            <person name="Herman A."/>
            <person name="Mangelson H."/>
            <person name="Liachko I."/>
            <person name="Sullivan S."/>
            <person name="Sone E.D."/>
            <person name="Koren S."/>
            <person name="Silverstein K.A.T."/>
            <person name="Beckman K.B."/>
            <person name="Gohl D.M."/>
        </authorList>
    </citation>
    <scope>NUCLEOTIDE SEQUENCE</scope>
    <source>
        <strain evidence="2">Duluth1</strain>
        <tissue evidence="2">Whole animal</tissue>
    </source>
</reference>
<feature type="region of interest" description="Disordered" evidence="1">
    <location>
        <begin position="10"/>
        <end position="45"/>
    </location>
</feature>
<evidence type="ECO:0000313" key="2">
    <source>
        <dbReference type="EMBL" id="KAH3716871.1"/>
    </source>
</evidence>
<comment type="caution">
    <text evidence="2">The sequence shown here is derived from an EMBL/GenBank/DDBJ whole genome shotgun (WGS) entry which is preliminary data.</text>
</comment>
<name>A0A9D4HHE2_DREPO</name>
<protein>
    <submittedName>
        <fullName evidence="2">Uncharacterized protein</fullName>
    </submittedName>
</protein>
<keyword evidence="3" id="KW-1185">Reference proteome</keyword>